<accession>A0A1G5ZAR9</accession>
<dbReference type="InterPro" id="IPR036390">
    <property type="entry name" value="WH_DNA-bd_sf"/>
</dbReference>
<feature type="region of interest" description="Disordered" evidence="1">
    <location>
        <begin position="150"/>
        <end position="188"/>
    </location>
</feature>
<name>A0A1G5ZAR9_9HYPH</name>
<reference evidence="2 3" key="1">
    <citation type="submission" date="2016-10" db="EMBL/GenBank/DDBJ databases">
        <authorList>
            <person name="de Groot N.N."/>
        </authorList>
    </citation>
    <scope>NUCLEOTIDE SEQUENCE [LARGE SCALE GENOMIC DNA]</scope>
    <source>
        <strain evidence="2 3">CGMCC 1.12097</strain>
    </source>
</reference>
<dbReference type="InterPro" id="IPR036388">
    <property type="entry name" value="WH-like_DNA-bd_sf"/>
</dbReference>
<sequence length="188" mass="20652">MDRTFRALADSTRRGVQQRLIDEPGLSVGELAGSFSLKLPGMTKHLEFFSLSGQRPHDNLRKAPASGQDIAARMTALETSCERPPMAQPRSPAWSLACLVLGSEKGTLNGQHEAIAHRYSPCTCGISLRQSHCRWRSKIAVVRQSEGQAHSCQASIPVSEDGNPQPDRQTSGLRSDCHERPNLPSDRR</sequence>
<proteinExistence type="predicted"/>
<dbReference type="Gene3D" id="1.10.10.10">
    <property type="entry name" value="Winged helix-like DNA-binding domain superfamily/Winged helix DNA-binding domain"/>
    <property type="match status" value="1"/>
</dbReference>
<dbReference type="AlphaFoldDB" id="A0A1G5ZAR9"/>
<feature type="compositionally biased region" description="Basic and acidic residues" evidence="1">
    <location>
        <begin position="175"/>
        <end position="188"/>
    </location>
</feature>
<dbReference type="EMBL" id="FMXM01000015">
    <property type="protein sequence ID" value="SDA91530.1"/>
    <property type="molecule type" value="Genomic_DNA"/>
</dbReference>
<evidence type="ECO:0000256" key="1">
    <source>
        <dbReference type="SAM" id="MobiDB-lite"/>
    </source>
</evidence>
<organism evidence="2 3">
    <name type="scientific">Mesorhizobium qingshengii</name>
    <dbReference type="NCBI Taxonomy" id="1165689"/>
    <lineage>
        <taxon>Bacteria</taxon>
        <taxon>Pseudomonadati</taxon>
        <taxon>Pseudomonadota</taxon>
        <taxon>Alphaproteobacteria</taxon>
        <taxon>Hyphomicrobiales</taxon>
        <taxon>Phyllobacteriaceae</taxon>
        <taxon>Mesorhizobium</taxon>
    </lineage>
</organism>
<gene>
    <name evidence="2" type="ORF">SAMN02927914_04535</name>
</gene>
<dbReference type="SUPFAM" id="SSF46785">
    <property type="entry name" value="Winged helix' DNA-binding domain"/>
    <property type="match status" value="1"/>
</dbReference>
<dbReference type="Proteomes" id="UP000198588">
    <property type="component" value="Unassembled WGS sequence"/>
</dbReference>
<evidence type="ECO:0000313" key="3">
    <source>
        <dbReference type="Proteomes" id="UP000198588"/>
    </source>
</evidence>
<evidence type="ECO:0000313" key="2">
    <source>
        <dbReference type="EMBL" id="SDA91530.1"/>
    </source>
</evidence>
<protein>
    <submittedName>
        <fullName evidence="2">Uncharacterized protein</fullName>
    </submittedName>
</protein>